<feature type="domain" description="Bacterial bifunctional deaminase-reductase C-terminal" evidence="1">
    <location>
        <begin position="2"/>
        <end position="175"/>
    </location>
</feature>
<gene>
    <name evidence="2" type="ORF">MFU01_84160</name>
    <name evidence="3" type="ORF">SAMN05443572_12035</name>
</gene>
<dbReference type="STRING" id="1334629.MFUL124B02_11700"/>
<organism evidence="2 5">
    <name type="scientific">Myxococcus fulvus</name>
    <dbReference type="NCBI Taxonomy" id="33"/>
    <lineage>
        <taxon>Bacteria</taxon>
        <taxon>Pseudomonadati</taxon>
        <taxon>Myxococcota</taxon>
        <taxon>Myxococcia</taxon>
        <taxon>Myxococcales</taxon>
        <taxon>Cystobacterineae</taxon>
        <taxon>Myxococcaceae</taxon>
        <taxon>Myxococcus</taxon>
    </lineage>
</organism>
<dbReference type="InterPro" id="IPR024072">
    <property type="entry name" value="DHFR-like_dom_sf"/>
</dbReference>
<dbReference type="GO" id="GO:0009231">
    <property type="term" value="P:riboflavin biosynthetic process"/>
    <property type="evidence" value="ECO:0007669"/>
    <property type="project" value="InterPro"/>
</dbReference>
<reference evidence="2 5" key="2">
    <citation type="submission" date="2019-07" db="EMBL/GenBank/DDBJ databases">
        <title>Whole genome shotgun sequence of Myxococcus fulvus NBRC 100333.</title>
        <authorList>
            <person name="Hosoyama A."/>
            <person name="Uohara A."/>
            <person name="Ohji S."/>
            <person name="Ichikawa N."/>
        </authorList>
    </citation>
    <scope>NUCLEOTIDE SEQUENCE [LARGE SCALE GENOMIC DNA]</scope>
    <source>
        <strain evidence="2 5">NBRC 100333</strain>
    </source>
</reference>
<dbReference type="SUPFAM" id="SSF53597">
    <property type="entry name" value="Dihydrofolate reductase-like"/>
    <property type="match status" value="1"/>
</dbReference>
<comment type="caution">
    <text evidence="2">The sequence shown here is derived from an EMBL/GenBank/DDBJ whole genome shotgun (WGS) entry which is preliminary data.</text>
</comment>
<dbReference type="EMBL" id="FOIB01000020">
    <property type="protein sequence ID" value="SEU42711.1"/>
    <property type="molecule type" value="Genomic_DNA"/>
</dbReference>
<evidence type="ECO:0000313" key="3">
    <source>
        <dbReference type="EMBL" id="SEU42711.1"/>
    </source>
</evidence>
<dbReference type="InterPro" id="IPR050765">
    <property type="entry name" value="Riboflavin_Biosynth_HTPR"/>
</dbReference>
<proteinExistence type="predicted"/>
<sequence length="183" mass="20743">MVVSLDGFIADADGRLDWFEDGNPQFEQYCEEMIDSVGLALYGRRSYEEMLAYWPNAEANPRSPQDLAFARKMNALPKVVLSRTLEHAAWNNTRILRENIAEELTALKRQPGKPMVAWAGAELVATLTRLRLVDEYRLIIHPVLLGRGTPLFKDLEGRQKLKLVRTTQLGQGLVVLCYEPLTS</sequence>
<dbReference type="Pfam" id="PF01872">
    <property type="entry name" value="RibD_C"/>
    <property type="match status" value="1"/>
</dbReference>
<dbReference type="GO" id="GO:0008703">
    <property type="term" value="F:5-amino-6-(5-phosphoribosylamino)uracil reductase activity"/>
    <property type="evidence" value="ECO:0007669"/>
    <property type="project" value="InterPro"/>
</dbReference>
<reference evidence="3 4" key="1">
    <citation type="submission" date="2016-10" db="EMBL/GenBank/DDBJ databases">
        <authorList>
            <person name="Varghese N."/>
            <person name="Submissions S."/>
        </authorList>
    </citation>
    <scope>NUCLEOTIDE SEQUENCE [LARGE SCALE GENOMIC DNA]</scope>
    <source>
        <strain evidence="3 4">DSM 16525</strain>
    </source>
</reference>
<dbReference type="Proteomes" id="UP000183760">
    <property type="component" value="Unassembled WGS sequence"/>
</dbReference>
<dbReference type="InterPro" id="IPR002734">
    <property type="entry name" value="RibDG_C"/>
</dbReference>
<evidence type="ECO:0000259" key="1">
    <source>
        <dbReference type="Pfam" id="PF01872"/>
    </source>
</evidence>
<dbReference type="PANTHER" id="PTHR38011">
    <property type="entry name" value="DIHYDROFOLATE REDUCTASE FAMILY PROTEIN (AFU_ORTHOLOGUE AFUA_8G06820)"/>
    <property type="match status" value="1"/>
</dbReference>
<dbReference type="AlphaFoldDB" id="A0A511TGS3"/>
<evidence type="ECO:0000313" key="2">
    <source>
        <dbReference type="EMBL" id="GEN13379.1"/>
    </source>
</evidence>
<dbReference type="PANTHER" id="PTHR38011:SF11">
    <property type="entry name" value="2,5-DIAMINO-6-RIBOSYLAMINO-4(3H)-PYRIMIDINONE 5'-PHOSPHATE REDUCTASE"/>
    <property type="match status" value="1"/>
</dbReference>
<dbReference type="EMBL" id="BJXR01000079">
    <property type="protein sequence ID" value="GEN13379.1"/>
    <property type="molecule type" value="Genomic_DNA"/>
</dbReference>
<protein>
    <submittedName>
        <fullName evidence="3">Dihydrofolate reductase</fullName>
    </submittedName>
    <submittedName>
        <fullName evidence="2">Riboflavin biosynthesis protein RibD</fullName>
    </submittedName>
</protein>
<accession>A0A511TGS3</accession>
<keyword evidence="4" id="KW-1185">Reference proteome</keyword>
<evidence type="ECO:0000313" key="4">
    <source>
        <dbReference type="Proteomes" id="UP000183760"/>
    </source>
</evidence>
<evidence type="ECO:0000313" key="5">
    <source>
        <dbReference type="Proteomes" id="UP000321514"/>
    </source>
</evidence>
<dbReference type="Proteomes" id="UP000321514">
    <property type="component" value="Unassembled WGS sequence"/>
</dbReference>
<name>A0A511TGS3_MYXFU</name>
<dbReference type="Gene3D" id="3.40.430.10">
    <property type="entry name" value="Dihydrofolate Reductase, subunit A"/>
    <property type="match status" value="1"/>
</dbReference>